<evidence type="ECO:0000313" key="4">
    <source>
        <dbReference type="EMBL" id="RUT04169.1"/>
    </source>
</evidence>
<name>A0AB37UB70_9CYAN</name>
<dbReference type="GO" id="GO:0016491">
    <property type="term" value="F:oxidoreductase activity"/>
    <property type="evidence" value="ECO:0007669"/>
    <property type="project" value="UniProtKB-KW"/>
</dbReference>
<comment type="caution">
    <text evidence="4">The sequence shown here is derived from an EMBL/GenBank/DDBJ whole genome shotgun (WGS) entry which is preliminary data.</text>
</comment>
<keyword evidence="2" id="KW-0560">Oxidoreductase</keyword>
<dbReference type="AlphaFoldDB" id="A0AB37UB70"/>
<comment type="similarity">
    <text evidence="1">Belongs to the nitroreductase family.</text>
</comment>
<evidence type="ECO:0000259" key="3">
    <source>
        <dbReference type="Pfam" id="PF00881"/>
    </source>
</evidence>
<keyword evidence="5" id="KW-1185">Reference proteome</keyword>
<sequence length="273" mass="31351">MRHESHRIEKAVYNNILEAKQSVYREKWERLSVIHQILKDRGYPANEPTIAWSKQIYDAFEVLETDFIQRNSKLAPQFNPNAAKQFVEFLREKRSVRIWAEEQPAQCILEAIAYSMIDAARWAPTSGNRQPWRFVILSNLEDKELLKKVKENHCTSAPLLIFVGMDTRLYGAFGKSERSIYIDAGAAIMQMILLAHKCGPGVCWNHFADDLINSRNINKTIYSQFTKKLNIPEYIAPIAIVAIGYPSFIPPEPARMEIESLVIDSGKHKTLCL</sequence>
<dbReference type="PANTHER" id="PTHR43673:SF10">
    <property type="entry name" value="NADH DEHYDROGENASE_NAD(P)H NITROREDUCTASE XCC3605-RELATED"/>
    <property type="match status" value="1"/>
</dbReference>
<dbReference type="Pfam" id="PF00881">
    <property type="entry name" value="Nitroreductase"/>
    <property type="match status" value="1"/>
</dbReference>
<dbReference type="InterPro" id="IPR029479">
    <property type="entry name" value="Nitroreductase"/>
</dbReference>
<dbReference type="SUPFAM" id="SSF55469">
    <property type="entry name" value="FMN-dependent nitroreductase-like"/>
    <property type="match status" value="1"/>
</dbReference>
<reference evidence="4 5" key="1">
    <citation type="journal article" date="2019" name="Genome Biol. Evol.">
        <title>Day and night: Metabolic profiles and evolutionary relationships of six axenic non-marine cyanobacteria.</title>
        <authorList>
            <person name="Will S.E."/>
            <person name="Henke P."/>
            <person name="Boedeker C."/>
            <person name="Huang S."/>
            <person name="Brinkmann H."/>
            <person name="Rohde M."/>
            <person name="Jarek M."/>
            <person name="Friedl T."/>
            <person name="Seufert S."/>
            <person name="Schumacher M."/>
            <person name="Overmann J."/>
            <person name="Neumann-Schaal M."/>
            <person name="Petersen J."/>
        </authorList>
    </citation>
    <scope>NUCLEOTIDE SEQUENCE [LARGE SCALE GENOMIC DNA]</scope>
    <source>
        <strain evidence="4 5">SAG 39.79</strain>
    </source>
</reference>
<dbReference type="PANTHER" id="PTHR43673">
    <property type="entry name" value="NAD(P)H NITROREDUCTASE YDGI-RELATED"/>
    <property type="match status" value="1"/>
</dbReference>
<organism evidence="4 5">
    <name type="scientific">Chroococcidiopsis cubana SAG 39.79</name>
    <dbReference type="NCBI Taxonomy" id="388085"/>
    <lineage>
        <taxon>Bacteria</taxon>
        <taxon>Bacillati</taxon>
        <taxon>Cyanobacteriota</taxon>
        <taxon>Cyanophyceae</taxon>
        <taxon>Chroococcidiopsidales</taxon>
        <taxon>Chroococcidiopsidaceae</taxon>
        <taxon>Chroococcidiopsis</taxon>
    </lineage>
</organism>
<dbReference type="Proteomes" id="UP000282574">
    <property type="component" value="Unassembled WGS sequence"/>
</dbReference>
<proteinExistence type="inferred from homology"/>
<accession>A0AB37UB70</accession>
<evidence type="ECO:0000313" key="5">
    <source>
        <dbReference type="Proteomes" id="UP000282574"/>
    </source>
</evidence>
<protein>
    <recommendedName>
        <fullName evidence="3">Nitroreductase domain-containing protein</fullName>
    </recommendedName>
</protein>
<evidence type="ECO:0000256" key="2">
    <source>
        <dbReference type="ARBA" id="ARBA00023002"/>
    </source>
</evidence>
<gene>
    <name evidence="4" type="ORF">DSM107010_58450</name>
</gene>
<feature type="domain" description="Nitroreductase" evidence="3">
    <location>
        <begin position="91"/>
        <end position="148"/>
    </location>
</feature>
<dbReference type="EMBL" id="RSCK01000089">
    <property type="protein sequence ID" value="RUT04169.1"/>
    <property type="molecule type" value="Genomic_DNA"/>
</dbReference>
<evidence type="ECO:0000256" key="1">
    <source>
        <dbReference type="ARBA" id="ARBA00007118"/>
    </source>
</evidence>
<dbReference type="InterPro" id="IPR000415">
    <property type="entry name" value="Nitroreductase-like"/>
</dbReference>
<dbReference type="Gene3D" id="3.40.109.10">
    <property type="entry name" value="NADH Oxidase"/>
    <property type="match status" value="1"/>
</dbReference>